<dbReference type="RefSeq" id="WP_055738499.1">
    <property type="nucleotide sequence ID" value="NZ_JAAIWL010000015.1"/>
</dbReference>
<accession>A0A0Q3TFB7</accession>
<dbReference type="SUPFAM" id="SSF52777">
    <property type="entry name" value="CoA-dependent acyltransferases"/>
    <property type="match status" value="1"/>
</dbReference>
<organism evidence="9 10">
    <name type="scientific">Heyndrickxia shackletonii</name>
    <dbReference type="NCBI Taxonomy" id="157838"/>
    <lineage>
        <taxon>Bacteria</taxon>
        <taxon>Bacillati</taxon>
        <taxon>Bacillota</taxon>
        <taxon>Bacilli</taxon>
        <taxon>Bacillales</taxon>
        <taxon>Bacillaceae</taxon>
        <taxon>Heyndrickxia</taxon>
    </lineage>
</organism>
<dbReference type="GO" id="GO:0005737">
    <property type="term" value="C:cytoplasm"/>
    <property type="evidence" value="ECO:0007669"/>
    <property type="project" value="TreeGrafter"/>
</dbReference>
<dbReference type="EC" id="2.3.1.-" evidence="6"/>
<dbReference type="InterPro" id="IPR011053">
    <property type="entry name" value="Single_hybrid_motif"/>
</dbReference>
<dbReference type="Gene3D" id="3.30.559.10">
    <property type="entry name" value="Chloramphenicol acetyltransferase-like domain"/>
    <property type="match status" value="1"/>
</dbReference>
<proteinExistence type="inferred from homology"/>
<dbReference type="Gene3D" id="4.10.320.10">
    <property type="entry name" value="E3-binding domain"/>
    <property type="match status" value="1"/>
</dbReference>
<dbReference type="GO" id="GO:0016407">
    <property type="term" value="F:acetyltransferase activity"/>
    <property type="evidence" value="ECO:0007669"/>
    <property type="project" value="TreeGrafter"/>
</dbReference>
<reference evidence="9 10" key="1">
    <citation type="submission" date="2015-09" db="EMBL/GenBank/DDBJ databases">
        <title>Genome sequencing project for genomic taxonomy and phylogenomics of Bacillus-like bacteria.</title>
        <authorList>
            <person name="Liu B."/>
            <person name="Wang J."/>
            <person name="Zhu Y."/>
            <person name="Liu G."/>
            <person name="Chen Q."/>
            <person name="Chen Z."/>
            <person name="Lan J."/>
            <person name="Che J."/>
            <person name="Ge C."/>
            <person name="Shi H."/>
            <person name="Pan Z."/>
            <person name="Liu X."/>
        </authorList>
    </citation>
    <scope>NUCLEOTIDE SEQUENCE [LARGE SCALE GENOMIC DNA]</scope>
    <source>
        <strain evidence="9 10">LMG 18435</strain>
    </source>
</reference>
<dbReference type="InterPro" id="IPR000089">
    <property type="entry name" value="Biotin_lipoyl"/>
</dbReference>
<dbReference type="PANTHER" id="PTHR43178">
    <property type="entry name" value="DIHYDROLIPOAMIDE ACETYLTRANSFERASE COMPONENT OF PYRUVATE DEHYDROGENASE COMPLEX"/>
    <property type="match status" value="1"/>
</dbReference>
<keyword evidence="5 6" id="KW-0012">Acyltransferase</keyword>
<dbReference type="FunFam" id="3.30.559.10:FF:000007">
    <property type="entry name" value="Dihydrolipoamide acetyltransferase component of pyruvate dehydrogenase complex"/>
    <property type="match status" value="1"/>
</dbReference>
<dbReference type="SUPFAM" id="SSF51230">
    <property type="entry name" value="Single hybrid motif"/>
    <property type="match status" value="1"/>
</dbReference>
<dbReference type="PROSITE" id="PS50968">
    <property type="entry name" value="BIOTINYL_LIPOYL"/>
    <property type="match status" value="1"/>
</dbReference>
<name>A0A0Q3TFB7_9BACI</name>
<dbReference type="Pfam" id="PF02817">
    <property type="entry name" value="E3_binding"/>
    <property type="match status" value="1"/>
</dbReference>
<feature type="domain" description="Peripheral subunit-binding (PSBD)" evidence="8">
    <location>
        <begin position="121"/>
        <end position="158"/>
    </location>
</feature>
<evidence type="ECO:0000256" key="6">
    <source>
        <dbReference type="RuleBase" id="RU003423"/>
    </source>
</evidence>
<dbReference type="Proteomes" id="UP000051888">
    <property type="component" value="Unassembled WGS sequence"/>
</dbReference>
<gene>
    <name evidence="9" type="ORF">AN964_04165</name>
</gene>
<feature type="domain" description="Lipoyl-binding" evidence="7">
    <location>
        <begin position="2"/>
        <end position="77"/>
    </location>
</feature>
<evidence type="ECO:0000313" key="10">
    <source>
        <dbReference type="Proteomes" id="UP000051888"/>
    </source>
</evidence>
<dbReference type="PANTHER" id="PTHR43178:SF5">
    <property type="entry name" value="LIPOAMIDE ACYLTRANSFERASE COMPONENT OF BRANCHED-CHAIN ALPHA-KETO ACID DEHYDROGENASE COMPLEX, MITOCHONDRIAL"/>
    <property type="match status" value="1"/>
</dbReference>
<keyword evidence="4 6" id="KW-0450">Lipoyl</keyword>
<dbReference type="PROSITE" id="PS00189">
    <property type="entry name" value="LIPOYL"/>
    <property type="match status" value="1"/>
</dbReference>
<dbReference type="InterPro" id="IPR003016">
    <property type="entry name" value="2-oxoA_DH_lipoyl-BS"/>
</dbReference>
<evidence type="ECO:0000256" key="3">
    <source>
        <dbReference type="ARBA" id="ARBA00022679"/>
    </source>
</evidence>
<dbReference type="OrthoDB" id="9805770at2"/>
<dbReference type="EMBL" id="LJJC01000004">
    <property type="protein sequence ID" value="KQL52792.1"/>
    <property type="molecule type" value="Genomic_DNA"/>
</dbReference>
<dbReference type="InterPro" id="IPR036625">
    <property type="entry name" value="E3-bd_dom_sf"/>
</dbReference>
<evidence type="ECO:0000256" key="1">
    <source>
        <dbReference type="ARBA" id="ARBA00001938"/>
    </source>
</evidence>
<comment type="cofactor">
    <cofactor evidence="1 6">
        <name>(R)-lipoate</name>
        <dbReference type="ChEBI" id="CHEBI:83088"/>
    </cofactor>
</comment>
<dbReference type="GO" id="GO:0031405">
    <property type="term" value="F:lipoic acid binding"/>
    <property type="evidence" value="ECO:0007669"/>
    <property type="project" value="TreeGrafter"/>
</dbReference>
<dbReference type="Gene3D" id="2.40.50.100">
    <property type="match status" value="1"/>
</dbReference>
<evidence type="ECO:0000259" key="8">
    <source>
        <dbReference type="PROSITE" id="PS51826"/>
    </source>
</evidence>
<protein>
    <recommendedName>
        <fullName evidence="6">Dihydrolipoamide acetyltransferase component of pyruvate dehydrogenase complex</fullName>
        <ecNumber evidence="6">2.3.1.-</ecNumber>
    </recommendedName>
</protein>
<keyword evidence="3 6" id="KW-0808">Transferase</keyword>
<dbReference type="SUPFAM" id="SSF47005">
    <property type="entry name" value="Peripheral subunit-binding domain of 2-oxo acid dehydrogenase complex"/>
    <property type="match status" value="1"/>
</dbReference>
<comment type="caution">
    <text evidence="9">The sequence shown here is derived from an EMBL/GenBank/DDBJ whole genome shotgun (WGS) entry which is preliminary data.</text>
</comment>
<evidence type="ECO:0000256" key="2">
    <source>
        <dbReference type="ARBA" id="ARBA00007317"/>
    </source>
</evidence>
<dbReference type="Pfam" id="PF00198">
    <property type="entry name" value="2-oxoacid_dh"/>
    <property type="match status" value="1"/>
</dbReference>
<dbReference type="PROSITE" id="PS51826">
    <property type="entry name" value="PSBD"/>
    <property type="match status" value="1"/>
</dbReference>
<evidence type="ECO:0000256" key="5">
    <source>
        <dbReference type="ARBA" id="ARBA00023315"/>
    </source>
</evidence>
<dbReference type="InterPro" id="IPR001078">
    <property type="entry name" value="2-oxoacid_DH_actylTfrase"/>
</dbReference>
<dbReference type="STRING" id="157838.AN964_04165"/>
<dbReference type="InterPro" id="IPR004167">
    <property type="entry name" value="PSBD"/>
</dbReference>
<sequence>MASIITMPKFGLTMTEGTLSHWNKSVGERVEQGEPLYEVETDKITNEIEAPQEGVIRYIFTEVGQTVQVGAPLAIIAEESEDITELLDLQGPEEESKSNGVVEEKGAQNVVEEVYSDTYTRATPYAKKLAREQGISMQDVEASGPRGIILSHDVMKKSVSPAISPLAKKYAEEQEIEWQQIEQGRRIMLPDVIKKELEGSAAVAAAIDVPAATVKPITGMRKVIAERMSNSWQQIPHVTISREVDVTPLLSAKAVLDKNFKISITHFLIKIIAAALQKHPVLNAWFQDKEILYHHEVNMGIAVSVPEGLLVPVLKRVDQMDILEIAELMSDITSRAKEQKLRLDETQGGTFTISNLGMMGVEQFTPIINPPETGILGVGRIIEKPFFIGDDIVRRSFASFSLSFDHRALDGAEAANFLQTVEFYIQEPIRLLMKARGK</sequence>
<evidence type="ECO:0000259" key="7">
    <source>
        <dbReference type="PROSITE" id="PS50968"/>
    </source>
</evidence>
<dbReference type="Pfam" id="PF00364">
    <property type="entry name" value="Biotin_lipoyl"/>
    <property type="match status" value="1"/>
</dbReference>
<comment type="similarity">
    <text evidence="2 6">Belongs to the 2-oxoacid dehydrogenase family.</text>
</comment>
<dbReference type="CDD" id="cd06849">
    <property type="entry name" value="lipoyl_domain"/>
    <property type="match status" value="1"/>
</dbReference>
<keyword evidence="10" id="KW-1185">Reference proteome</keyword>
<dbReference type="InterPro" id="IPR023213">
    <property type="entry name" value="CAT-like_dom_sf"/>
</dbReference>
<evidence type="ECO:0000313" key="9">
    <source>
        <dbReference type="EMBL" id="KQL52792.1"/>
    </source>
</evidence>
<evidence type="ECO:0000256" key="4">
    <source>
        <dbReference type="ARBA" id="ARBA00022823"/>
    </source>
</evidence>
<dbReference type="InterPro" id="IPR050743">
    <property type="entry name" value="2-oxoacid_DH_E2_comp"/>
</dbReference>
<dbReference type="AlphaFoldDB" id="A0A0Q3TFB7"/>
<dbReference type="PATRIC" id="fig|157838.3.peg.926"/>